<dbReference type="AlphaFoldDB" id="A0A978V309"/>
<comment type="caution">
    <text evidence="7">The sequence shown here is derived from an EMBL/GenBank/DDBJ whole genome shotgun (WGS) entry which is preliminary data.</text>
</comment>
<gene>
    <name evidence="7" type="ORF">FEM48_Zijuj07G0064800</name>
</gene>
<dbReference type="InterPro" id="IPR054696">
    <property type="entry name" value="GTP-eEF1A_C"/>
</dbReference>
<protein>
    <recommendedName>
        <fullName evidence="6">Tr-type G domain-containing protein</fullName>
    </recommendedName>
</protein>
<dbReference type="Gene3D" id="3.40.50.300">
    <property type="entry name" value="P-loop containing nucleotide triphosphate hydrolases"/>
    <property type="match status" value="1"/>
</dbReference>
<dbReference type="InterPro" id="IPR000795">
    <property type="entry name" value="T_Tr_GTP-bd_dom"/>
</dbReference>
<dbReference type="EMBL" id="JAEACU010000007">
    <property type="protein sequence ID" value="KAH7521742.1"/>
    <property type="molecule type" value="Genomic_DNA"/>
</dbReference>
<evidence type="ECO:0000256" key="2">
    <source>
        <dbReference type="ARBA" id="ARBA00007249"/>
    </source>
</evidence>
<evidence type="ECO:0000259" key="6">
    <source>
        <dbReference type="PROSITE" id="PS51722"/>
    </source>
</evidence>
<dbReference type="InterPro" id="IPR009000">
    <property type="entry name" value="Transl_B-barrel_sf"/>
</dbReference>
<dbReference type="SUPFAM" id="SSF50447">
    <property type="entry name" value="Translation proteins"/>
    <property type="match status" value="1"/>
</dbReference>
<dbReference type="SUPFAM" id="SSF52540">
    <property type="entry name" value="P-loop containing nucleoside triphosphate hydrolases"/>
    <property type="match status" value="1"/>
</dbReference>
<comment type="function">
    <text evidence="1">This protein promotes the GTP-dependent binding of aminoacyl-tRNA to the A-site of ribosomes during protein biosynthesis.</text>
</comment>
<dbReference type="PROSITE" id="PS51722">
    <property type="entry name" value="G_TR_2"/>
    <property type="match status" value="1"/>
</dbReference>
<dbReference type="PANTHER" id="PTHR23115">
    <property type="entry name" value="TRANSLATION FACTOR"/>
    <property type="match status" value="1"/>
</dbReference>
<dbReference type="Proteomes" id="UP000813462">
    <property type="component" value="Unassembled WGS sequence"/>
</dbReference>
<dbReference type="Gene3D" id="2.40.30.10">
    <property type="entry name" value="Translation factors"/>
    <property type="match status" value="2"/>
</dbReference>
<sequence>MGKDKVKIVVIGQVDSGKSTITSKLKAEQQRGIITDIALGKFETTEYRFAGTDAPGHCDFIRNMLTVTLQADCLLLILDSTFGGFETGIPKDGQTRELASLAFALGVKTIICCCNKMDATTPKYSEGRYYEIVKSISSILRKVGNIREANISGLEGENLIERSTNLDWYKGPTLLEALHQIHEPNRHSDKPLRLPLEDVNIGRNGTVAYGRIETGILKPGMKVKFGPVGVIDKVKSVQMNDESVQEALPGDYVSFHLNKKIDLKCGYVASNSKDDPAKQAVSFTSQLTMLNRPVARLNVICKGDIEILDCPTYHGPVKFEEIMCKVDWDENQEEVEKEPNFLEKGDVGIVKMVPTEPRVAKAFPEYPPLGRFTISDREKNIIGVGIIKSVEKKEYGDGGNKGIKHAVIKTMKRLGAVVGSALFGAVVQLVIGASS</sequence>
<dbReference type="Pfam" id="PF03144">
    <property type="entry name" value="GTP_EFTU_D2"/>
    <property type="match status" value="1"/>
</dbReference>
<evidence type="ECO:0000256" key="1">
    <source>
        <dbReference type="ARBA" id="ARBA00003982"/>
    </source>
</evidence>
<dbReference type="InterPro" id="IPR004161">
    <property type="entry name" value="EFTu-like_2"/>
</dbReference>
<dbReference type="Pfam" id="PF22594">
    <property type="entry name" value="GTP-eEF1A_C"/>
    <property type="match status" value="1"/>
</dbReference>
<dbReference type="InterPro" id="IPR050100">
    <property type="entry name" value="TRAFAC_GTPase_members"/>
</dbReference>
<dbReference type="SUPFAM" id="SSF50465">
    <property type="entry name" value="EF-Tu/eEF-1alpha/eIF2-gamma C-terminal domain"/>
    <property type="match status" value="1"/>
</dbReference>
<dbReference type="InterPro" id="IPR027417">
    <property type="entry name" value="P-loop_NTPase"/>
</dbReference>
<feature type="domain" description="Tr-type G" evidence="6">
    <location>
        <begin position="1"/>
        <end position="186"/>
    </location>
</feature>
<evidence type="ECO:0000313" key="8">
    <source>
        <dbReference type="Proteomes" id="UP000813462"/>
    </source>
</evidence>
<dbReference type="Pfam" id="PF00009">
    <property type="entry name" value="GTP_EFTU"/>
    <property type="match status" value="1"/>
</dbReference>
<keyword evidence="3" id="KW-0488">Methylation</keyword>
<accession>A0A978V309</accession>
<dbReference type="GO" id="GO:0003924">
    <property type="term" value="F:GTPase activity"/>
    <property type="evidence" value="ECO:0007669"/>
    <property type="project" value="InterPro"/>
</dbReference>
<dbReference type="InterPro" id="IPR009001">
    <property type="entry name" value="Transl_elong_EF1A/Init_IF2_C"/>
</dbReference>
<name>A0A978V309_ZIZJJ</name>
<evidence type="ECO:0000313" key="7">
    <source>
        <dbReference type="EMBL" id="KAH7521742.1"/>
    </source>
</evidence>
<evidence type="ECO:0000256" key="4">
    <source>
        <dbReference type="ARBA" id="ARBA00022741"/>
    </source>
</evidence>
<evidence type="ECO:0000256" key="3">
    <source>
        <dbReference type="ARBA" id="ARBA00022481"/>
    </source>
</evidence>
<keyword evidence="4" id="KW-0547">Nucleotide-binding</keyword>
<proteinExistence type="inferred from homology"/>
<organism evidence="7 8">
    <name type="scientific">Ziziphus jujuba var. spinosa</name>
    <dbReference type="NCBI Taxonomy" id="714518"/>
    <lineage>
        <taxon>Eukaryota</taxon>
        <taxon>Viridiplantae</taxon>
        <taxon>Streptophyta</taxon>
        <taxon>Embryophyta</taxon>
        <taxon>Tracheophyta</taxon>
        <taxon>Spermatophyta</taxon>
        <taxon>Magnoliopsida</taxon>
        <taxon>eudicotyledons</taxon>
        <taxon>Gunneridae</taxon>
        <taxon>Pentapetalae</taxon>
        <taxon>rosids</taxon>
        <taxon>fabids</taxon>
        <taxon>Rosales</taxon>
        <taxon>Rhamnaceae</taxon>
        <taxon>Paliureae</taxon>
        <taxon>Ziziphus</taxon>
    </lineage>
</organism>
<comment type="similarity">
    <text evidence="2">Belongs to the TRAFAC class translation factor GTPase superfamily. Classic translation factor GTPase family. EF-Tu/EF-1A subfamily.</text>
</comment>
<keyword evidence="5" id="KW-0342">GTP-binding</keyword>
<dbReference type="GO" id="GO:0005525">
    <property type="term" value="F:GTP binding"/>
    <property type="evidence" value="ECO:0007669"/>
    <property type="project" value="UniProtKB-KW"/>
</dbReference>
<evidence type="ECO:0000256" key="5">
    <source>
        <dbReference type="ARBA" id="ARBA00023134"/>
    </source>
</evidence>
<reference evidence="7" key="1">
    <citation type="journal article" date="2021" name="Front. Plant Sci.">
        <title>Chromosome-Scale Genome Assembly for Chinese Sour Jujube and Insights Into Its Genome Evolution and Domestication Signature.</title>
        <authorList>
            <person name="Shen L.-Y."/>
            <person name="Luo H."/>
            <person name="Wang X.-L."/>
            <person name="Wang X.-M."/>
            <person name="Qiu X.-J."/>
            <person name="Liu H."/>
            <person name="Zhou S.-S."/>
            <person name="Jia K.-H."/>
            <person name="Nie S."/>
            <person name="Bao Y.-T."/>
            <person name="Zhang R.-G."/>
            <person name="Yun Q.-Z."/>
            <person name="Chai Y.-H."/>
            <person name="Lu J.-Y."/>
            <person name="Li Y."/>
            <person name="Zhao S.-W."/>
            <person name="Mao J.-F."/>
            <person name="Jia S.-G."/>
            <person name="Mao Y.-M."/>
        </authorList>
    </citation>
    <scope>NUCLEOTIDE SEQUENCE</scope>
    <source>
        <strain evidence="7">AT0</strain>
        <tissue evidence="7">Leaf</tissue>
    </source>
</reference>